<dbReference type="Gene3D" id="3.40.190.10">
    <property type="entry name" value="Periplasmic binding protein-like II"/>
    <property type="match status" value="1"/>
</dbReference>
<dbReference type="GeneID" id="93729535"/>
<feature type="domain" description="Solute-binding protein family 5" evidence="2">
    <location>
        <begin position="381"/>
        <end position="479"/>
    </location>
</feature>
<dbReference type="RefSeq" id="WP_003961694.1">
    <property type="nucleotide sequence ID" value="NZ_CM000913.1"/>
</dbReference>
<keyword evidence="3" id="KW-0449">Lipoprotein</keyword>
<dbReference type="eggNOG" id="COG4166">
    <property type="taxonomic scope" value="Bacteria"/>
</dbReference>
<name>E2Q4N8_STRCL</name>
<evidence type="ECO:0000256" key="1">
    <source>
        <dbReference type="SAM" id="MobiDB-lite"/>
    </source>
</evidence>
<dbReference type="Proteomes" id="UP000002357">
    <property type="component" value="Chromosome"/>
</dbReference>
<protein>
    <submittedName>
        <fullName evidence="3">Lipoprotein</fullName>
    </submittedName>
</protein>
<dbReference type="OrthoDB" id="7888869at2"/>
<dbReference type="Gene3D" id="3.10.105.10">
    <property type="entry name" value="Dipeptide-binding Protein, Domain 3"/>
    <property type="match status" value="2"/>
</dbReference>
<accession>E2Q4N8</accession>
<dbReference type="EMBL" id="CM000913">
    <property type="protein sequence ID" value="EFG09047.1"/>
    <property type="molecule type" value="Genomic_DNA"/>
</dbReference>
<dbReference type="CDD" id="cd08501">
    <property type="entry name" value="PBP2_Lpqw"/>
    <property type="match status" value="1"/>
</dbReference>
<dbReference type="SUPFAM" id="SSF53850">
    <property type="entry name" value="Periplasmic binding protein-like II"/>
    <property type="match status" value="3"/>
</dbReference>
<dbReference type="Gene3D" id="3.90.76.10">
    <property type="entry name" value="Dipeptide-binding Protein, Domain 1"/>
    <property type="match status" value="1"/>
</dbReference>
<dbReference type="GO" id="GO:0015833">
    <property type="term" value="P:peptide transport"/>
    <property type="evidence" value="ECO:0007669"/>
    <property type="project" value="TreeGrafter"/>
</dbReference>
<dbReference type="KEGG" id="sclf:BB341_08870"/>
<sequence length="803" mass="85372">MPQLDEPHGRAQDLRAHRDRRASRVLRSAALLAGGALVLPALSGCTADDSAGRATAQDIAADKRDRVADGGTLRWAVDAVPTTLNTFQADADAATAKVAQAALPALFTLDVQGRPQRNPDFLESAAVVEREPKQVVLYKINQKAVWSDGKEIGAPDFVAQWRALSGRDSAFWTARNAGYDRIEEIQKGANDLEVKVTFKKPYADWKALFSPLYPRAVTGTPAAFNDGARTTLQATAGPFRLDRLDRKAGTVALARNPRWWGEPAKLDRLVLAAVPRHQRAAALASDRVQLAEIDRTVAERIDLSTRHRGRIVAPPAHSPDGVRIAPRAAHGPAAALTPSGALRSWAVAYGSDEEAAEGARAARERTRTAIGNYTAEQGRLHGLVVRRSLEPAFTQLALNGESGPLSDDRVRRAVARALDRRELAESVLRPLGLPAVPPGSHLALAGQRAYTDNSEALGEQSAQEAQALLADAGWVPGGALRKSAPAKAGPEDTSSEEGEESEDEEGEESGDDSKNTGGARAASFRNAPPALVAAVRTGIDAPSDDGLYIVGDHAPATGRAHVLAPAPVTFQELALQPRARTAGLDRARAAAPEAPGDNGAAGAYAPAGTAAPVAAGGRLGKDGKPLLLRFVLPSGAGSEQLRVVAQRIAGMLDRIGVGTEIVKVPDEDYFKDHIAAGRYDLALYSWPATAFPATDARPIYAKPRPADDGSLLVEQNYTRVGTDYIDQLFEQAAGELDEDEARDLVRRADARIWAAAGSIPLYQRPELVAVRPTVRNAGAFGLATPRYQDIGFAKPEPKKKAEN</sequence>
<dbReference type="PANTHER" id="PTHR30290:SF65">
    <property type="entry name" value="MONOACYL PHOSPHATIDYLINOSITOL TETRAMANNOSIDE-BINDING PROTEIN LPQW-RELATED"/>
    <property type="match status" value="1"/>
</dbReference>
<dbReference type="InterPro" id="IPR000914">
    <property type="entry name" value="SBP_5_dom"/>
</dbReference>
<evidence type="ECO:0000259" key="2">
    <source>
        <dbReference type="Pfam" id="PF00496"/>
    </source>
</evidence>
<proteinExistence type="predicted"/>
<dbReference type="STRING" id="1901.BB341_08870"/>
<evidence type="ECO:0000313" key="4">
    <source>
        <dbReference type="Proteomes" id="UP000002357"/>
    </source>
</evidence>
<feature type="region of interest" description="Disordered" evidence="1">
    <location>
        <begin position="480"/>
        <end position="523"/>
    </location>
</feature>
<evidence type="ECO:0000313" key="3">
    <source>
        <dbReference type="EMBL" id="EFG09047.1"/>
    </source>
</evidence>
<feature type="compositionally biased region" description="Acidic residues" evidence="1">
    <location>
        <begin position="493"/>
        <end position="510"/>
    </location>
</feature>
<dbReference type="GO" id="GO:1904680">
    <property type="term" value="F:peptide transmembrane transporter activity"/>
    <property type="evidence" value="ECO:0007669"/>
    <property type="project" value="TreeGrafter"/>
</dbReference>
<reference evidence="3 4" key="1">
    <citation type="journal article" date="2010" name="Genome Biol. Evol.">
        <title>The sequence of a 1.8-mb bacterial linear plasmid reveals a rich evolutionary reservoir of secondary metabolic pathways.</title>
        <authorList>
            <person name="Medema M.H."/>
            <person name="Trefzer A."/>
            <person name="Kovalchuk A."/>
            <person name="van den Berg M."/>
            <person name="Mueller U."/>
            <person name="Heijne W."/>
            <person name="Wu L."/>
            <person name="Alam M.T."/>
            <person name="Ronning C.M."/>
            <person name="Nierman W.C."/>
            <person name="Bovenberg R.A.L."/>
            <person name="Breitling R."/>
            <person name="Takano E."/>
        </authorList>
    </citation>
    <scope>NUCLEOTIDE SEQUENCE [LARGE SCALE GENOMIC DNA]</scope>
    <source>
        <strain evidence="4">ATCC 27064 / DSM 738 / JCM 4710 / NBRC 13307 / NCIMB 12785 / NRRL 3585 / VKM Ac-602</strain>
    </source>
</reference>
<keyword evidence="4" id="KW-1185">Reference proteome</keyword>
<dbReference type="PANTHER" id="PTHR30290">
    <property type="entry name" value="PERIPLASMIC BINDING COMPONENT OF ABC TRANSPORTER"/>
    <property type="match status" value="1"/>
</dbReference>
<gene>
    <name evidence="3" type="ORF">SCLAV_3973</name>
</gene>
<feature type="domain" description="Solute-binding protein family 5" evidence="2">
    <location>
        <begin position="130"/>
        <end position="294"/>
    </location>
</feature>
<dbReference type="InterPro" id="IPR039424">
    <property type="entry name" value="SBP_5"/>
</dbReference>
<dbReference type="Pfam" id="PF00496">
    <property type="entry name" value="SBP_bac_5"/>
    <property type="match status" value="2"/>
</dbReference>
<organism evidence="3 4">
    <name type="scientific">Streptomyces clavuligerus</name>
    <dbReference type="NCBI Taxonomy" id="1901"/>
    <lineage>
        <taxon>Bacteria</taxon>
        <taxon>Bacillati</taxon>
        <taxon>Actinomycetota</taxon>
        <taxon>Actinomycetes</taxon>
        <taxon>Kitasatosporales</taxon>
        <taxon>Streptomycetaceae</taxon>
        <taxon>Streptomyces</taxon>
    </lineage>
</organism>
<dbReference type="AlphaFoldDB" id="E2Q4N8"/>